<reference evidence="1 2" key="1">
    <citation type="journal article" date="2022" name="Genome Biol. Evol.">
        <title>The Spruce Budworm Genome: Reconstructing the Evolutionary History of Antifreeze Proteins.</title>
        <authorList>
            <person name="Beliveau C."/>
            <person name="Gagne P."/>
            <person name="Picq S."/>
            <person name="Vernygora O."/>
            <person name="Keeling C.I."/>
            <person name="Pinkney K."/>
            <person name="Doucet D."/>
            <person name="Wen F."/>
            <person name="Johnston J.S."/>
            <person name="Maaroufi H."/>
            <person name="Boyle B."/>
            <person name="Laroche J."/>
            <person name="Dewar K."/>
            <person name="Juretic N."/>
            <person name="Blackburn G."/>
            <person name="Nisole A."/>
            <person name="Brunet B."/>
            <person name="Brandao M."/>
            <person name="Lumley L."/>
            <person name="Duan J."/>
            <person name="Quan G."/>
            <person name="Lucarotti C.J."/>
            <person name="Roe A.D."/>
            <person name="Sperling F.A.H."/>
            <person name="Levesque R.C."/>
            <person name="Cusson M."/>
        </authorList>
    </citation>
    <scope>NUCLEOTIDE SEQUENCE [LARGE SCALE GENOMIC DNA]</scope>
    <source>
        <strain evidence="1">Glfc:IPQL:Cfum</strain>
    </source>
</reference>
<sequence>MTICQPKTAGAAAQQTEPILGRPVNDNRASLLSRSPALPRKPEKERDGYMQVWKYYMTMAYLVVPAVPSPVIRCASPDLSLSSTEAETWLGGGALSSSSESLNAPGGFFTLPLSYARGHKHHKRTSSSPDSLSERSGGEARGAAAAPAALHKLAVPLARCEVPEVRDAAVAACGNINPDALKDLMEELVPLLREAVDRKQENMRRRRRRDALRLNLNKMLLLIAQRKTFANSSFALDGGSLHSSLTEYLDGVRQCLEVEAEKDAPAAREQRLTFADFVTELIQSFPLEMYGSLMKKDLCRSLFSLFSGWCGPLAKHLGTLVPQPPTQEIDDRLNLSALKAMSALVCCGSCFAPNALAEDGSLYPWLSEMLSSTNDKIYELARETIVLLLDCNPDIGPLLDWTVDKCFTGPPRVADGCFMALATIFSASYCSVRALNTHAMHMLRRGRAAGSWRCQERS</sequence>
<name>A0ACC0K2M7_CHOFU</name>
<organism evidence="1 2">
    <name type="scientific">Choristoneura fumiferana</name>
    <name type="common">Spruce budworm moth</name>
    <name type="synonym">Archips fumiferana</name>
    <dbReference type="NCBI Taxonomy" id="7141"/>
    <lineage>
        <taxon>Eukaryota</taxon>
        <taxon>Metazoa</taxon>
        <taxon>Ecdysozoa</taxon>
        <taxon>Arthropoda</taxon>
        <taxon>Hexapoda</taxon>
        <taxon>Insecta</taxon>
        <taxon>Pterygota</taxon>
        <taxon>Neoptera</taxon>
        <taxon>Endopterygota</taxon>
        <taxon>Lepidoptera</taxon>
        <taxon>Glossata</taxon>
        <taxon>Ditrysia</taxon>
        <taxon>Tortricoidea</taxon>
        <taxon>Tortricidae</taxon>
        <taxon>Tortricinae</taxon>
        <taxon>Choristoneura</taxon>
    </lineage>
</organism>
<dbReference type="Proteomes" id="UP001064048">
    <property type="component" value="Chromosome Z"/>
</dbReference>
<protein>
    <submittedName>
        <fullName evidence="1">Uncharacterized protein</fullName>
    </submittedName>
</protein>
<keyword evidence="2" id="KW-1185">Reference proteome</keyword>
<comment type="caution">
    <text evidence="1">The sequence shown here is derived from an EMBL/GenBank/DDBJ whole genome shotgun (WGS) entry which is preliminary data.</text>
</comment>
<accession>A0ACC0K2M7</accession>
<evidence type="ECO:0000313" key="1">
    <source>
        <dbReference type="EMBL" id="KAI8430486.1"/>
    </source>
</evidence>
<evidence type="ECO:0000313" key="2">
    <source>
        <dbReference type="Proteomes" id="UP001064048"/>
    </source>
</evidence>
<proteinExistence type="predicted"/>
<dbReference type="EMBL" id="CM046131">
    <property type="protein sequence ID" value="KAI8430486.1"/>
    <property type="molecule type" value="Genomic_DNA"/>
</dbReference>
<gene>
    <name evidence="1" type="ORF">MSG28_000746</name>
</gene>